<dbReference type="SUPFAM" id="SSF56059">
    <property type="entry name" value="Glutathione synthetase ATP-binding domain-like"/>
    <property type="match status" value="1"/>
</dbReference>
<keyword evidence="1" id="KW-0547">Nucleotide-binding</keyword>
<dbReference type="Proteomes" id="UP001396898">
    <property type="component" value="Unassembled WGS sequence"/>
</dbReference>
<evidence type="ECO:0000256" key="1">
    <source>
        <dbReference type="PROSITE-ProRule" id="PRU00409"/>
    </source>
</evidence>
<feature type="domain" description="ATP-grasp" evidence="2">
    <location>
        <begin position="187"/>
        <end position="401"/>
    </location>
</feature>
<dbReference type="PANTHER" id="PTHR37018:SF1">
    <property type="entry name" value="CULTURE SPECIFIC PROTEIN, PUTATIVE (AFU_ORTHOLOGUE AFUA_2G00130)-RELATED"/>
    <property type="match status" value="1"/>
</dbReference>
<name>A0ABR1S5K8_9PEZI</name>
<proteinExistence type="predicted"/>
<dbReference type="InterPro" id="IPR053269">
    <property type="entry name" value="Asp-Met_ligase"/>
</dbReference>
<sequence>MIIPKLPTVHLDTTLADLYREHGIRGPFVVTMYCVFGGLDLHAHFPRERVWPEDEEPVPYPDDDRAAQDRLRKVILGIKPLRRAWGLGNMEVLFFGPNITAKGVRTALSQLPRSQRHVPRFVDLERGPVSEQLRGMTAKTSATGEVNGTERQLEDKKKKLLFWRPQGWMREHDCLIDPQEAYDINSKKYLVTSGMRTPPSLIIDLQTTDLSSPTSSSPFLTRPTPFVVKLCRAGCGFGTYLVRTEPERASTLVALATYQRRGVSEVLLSDYIDLSEDLAVHFLVGAPGTAHDRTNPLILGVTIQTLTPSGKWTGGHIDYSAQPRLQAYVCETLRDTARRLPASFVGWAGIDIVTDKTPARKQFVVDLNARFTGSMPICFMSGHFWERRGLALAQFAAFEYAGARADAIYERLNGLVQSGRAVVTATATIDGGGEEGGDNGSTHMADIVWGGRDQGDLARVEREIRDRLGEKPEVRLPEVAE</sequence>
<dbReference type="InterPro" id="IPR011761">
    <property type="entry name" value="ATP-grasp"/>
</dbReference>
<comment type="caution">
    <text evidence="3">The sequence shown here is derived from an EMBL/GenBank/DDBJ whole genome shotgun (WGS) entry which is preliminary data.</text>
</comment>
<organism evidence="3 4">
    <name type="scientific">Apiospora marii</name>
    <dbReference type="NCBI Taxonomy" id="335849"/>
    <lineage>
        <taxon>Eukaryota</taxon>
        <taxon>Fungi</taxon>
        <taxon>Dikarya</taxon>
        <taxon>Ascomycota</taxon>
        <taxon>Pezizomycotina</taxon>
        <taxon>Sordariomycetes</taxon>
        <taxon>Xylariomycetidae</taxon>
        <taxon>Amphisphaeriales</taxon>
        <taxon>Apiosporaceae</taxon>
        <taxon>Apiospora</taxon>
    </lineage>
</organism>
<dbReference type="PANTHER" id="PTHR37018">
    <property type="entry name" value="CULTURE SPECIFIC PROTEIN, PUTATIVE (AFU_ORTHOLOGUE AFUA_2G00130)-RELATED"/>
    <property type="match status" value="1"/>
</dbReference>
<keyword evidence="1" id="KW-0067">ATP-binding</keyword>
<gene>
    <name evidence="3" type="ORF">PG991_003741</name>
</gene>
<evidence type="ECO:0000313" key="3">
    <source>
        <dbReference type="EMBL" id="KAK8026685.1"/>
    </source>
</evidence>
<evidence type="ECO:0000313" key="4">
    <source>
        <dbReference type="Proteomes" id="UP001396898"/>
    </source>
</evidence>
<dbReference type="EMBL" id="JAQQWI010000007">
    <property type="protein sequence ID" value="KAK8026685.1"/>
    <property type="molecule type" value="Genomic_DNA"/>
</dbReference>
<reference evidence="3 4" key="1">
    <citation type="submission" date="2023-01" db="EMBL/GenBank/DDBJ databases">
        <title>Analysis of 21 Apiospora genomes using comparative genomics revels a genus with tremendous synthesis potential of carbohydrate active enzymes and secondary metabolites.</title>
        <authorList>
            <person name="Sorensen T."/>
        </authorList>
    </citation>
    <scope>NUCLEOTIDE SEQUENCE [LARGE SCALE GENOMIC DNA]</scope>
    <source>
        <strain evidence="3 4">CBS 20057</strain>
    </source>
</reference>
<protein>
    <recommendedName>
        <fullName evidence="2">ATP-grasp domain-containing protein</fullName>
    </recommendedName>
</protein>
<dbReference type="InterPro" id="IPR003806">
    <property type="entry name" value="ATP-grasp_PylC-type"/>
</dbReference>
<dbReference type="Gene3D" id="3.30.470.20">
    <property type="entry name" value="ATP-grasp fold, B domain"/>
    <property type="match status" value="1"/>
</dbReference>
<accession>A0ABR1S5K8</accession>
<dbReference type="PROSITE" id="PS50975">
    <property type="entry name" value="ATP_GRASP"/>
    <property type="match status" value="1"/>
</dbReference>
<keyword evidence="4" id="KW-1185">Reference proteome</keyword>
<evidence type="ECO:0000259" key="2">
    <source>
        <dbReference type="PROSITE" id="PS50975"/>
    </source>
</evidence>
<dbReference type="Pfam" id="PF02655">
    <property type="entry name" value="ATP-grasp_3"/>
    <property type="match status" value="1"/>
</dbReference>